<keyword evidence="1" id="KW-0732">Signal</keyword>
<protein>
    <recommendedName>
        <fullName evidence="4">PKD/Chitinase domain-containing protein</fullName>
    </recommendedName>
</protein>
<dbReference type="InterPro" id="IPR013783">
    <property type="entry name" value="Ig-like_fold"/>
</dbReference>
<dbReference type="Proteomes" id="UP000016487">
    <property type="component" value="Unassembled WGS sequence"/>
</dbReference>
<evidence type="ECO:0000313" key="2">
    <source>
        <dbReference type="EMBL" id="KAF7768868.1"/>
    </source>
</evidence>
<proteinExistence type="predicted"/>
<sequence length="274" mass="29935">MQIKAINILLASCLLSACGGSDSDDTQTLPQPQLLSNISPTAAFSQIDDIYERGEFIIDASGSSDSDGSISSYNWSLDLGDYTGKSISLTENGVNSNLVVGEIEEDVTVSVNLTVTDNDGATDKYTNTITIQELDIEKLPPIPVSPRLGLEGTDSDRDGVRDDVEIKIYNLYPLSKDNREISRKAAQIFQNVLVTGDSQDDLDDGEAAEELSKLASCYIDHTSLNGREEVAKIRSILIDTPERMAAYENFLMSRNGTVQRTLEANIEECRLPQN</sequence>
<reference evidence="2" key="2">
    <citation type="submission" date="2015-03" db="EMBL/GenBank/DDBJ databases">
        <title>Genome sequence of Pseudoalteromonas citrea.</title>
        <authorList>
            <person name="Xie B.-B."/>
            <person name="Rong J.-C."/>
            <person name="Qin Q.-L."/>
            <person name="Zhang Y.-Z."/>
        </authorList>
    </citation>
    <scope>NUCLEOTIDE SEQUENCE</scope>
    <source>
        <strain evidence="2">DSM 8771</strain>
    </source>
</reference>
<gene>
    <name evidence="2" type="ORF">PCIT_a3385</name>
</gene>
<dbReference type="RefSeq" id="WP_010366641.1">
    <property type="nucleotide sequence ID" value="NZ_AHBZ03000022.1"/>
</dbReference>
<accession>A0AAD4AGW8</accession>
<organism evidence="2 3">
    <name type="scientific">Pseudoalteromonas citrea</name>
    <dbReference type="NCBI Taxonomy" id="43655"/>
    <lineage>
        <taxon>Bacteria</taxon>
        <taxon>Pseudomonadati</taxon>
        <taxon>Pseudomonadota</taxon>
        <taxon>Gammaproteobacteria</taxon>
        <taxon>Alteromonadales</taxon>
        <taxon>Pseudoalteromonadaceae</taxon>
        <taxon>Pseudoalteromonas</taxon>
    </lineage>
</organism>
<dbReference type="InterPro" id="IPR035986">
    <property type="entry name" value="PKD_dom_sf"/>
</dbReference>
<comment type="caution">
    <text evidence="2">The sequence shown here is derived from an EMBL/GenBank/DDBJ whole genome shotgun (WGS) entry which is preliminary data.</text>
</comment>
<evidence type="ECO:0000256" key="1">
    <source>
        <dbReference type="SAM" id="SignalP"/>
    </source>
</evidence>
<dbReference type="AlphaFoldDB" id="A0AAD4AGW8"/>
<name>A0AAD4AGW8_9GAMM</name>
<evidence type="ECO:0000313" key="3">
    <source>
        <dbReference type="Proteomes" id="UP000016487"/>
    </source>
</evidence>
<feature type="chain" id="PRO_5041945242" description="PKD/Chitinase domain-containing protein" evidence="1">
    <location>
        <begin position="24"/>
        <end position="274"/>
    </location>
</feature>
<dbReference type="SUPFAM" id="SSF49299">
    <property type="entry name" value="PKD domain"/>
    <property type="match status" value="1"/>
</dbReference>
<evidence type="ECO:0008006" key="4">
    <source>
        <dbReference type="Google" id="ProtNLM"/>
    </source>
</evidence>
<dbReference type="PROSITE" id="PS51257">
    <property type="entry name" value="PROKAR_LIPOPROTEIN"/>
    <property type="match status" value="1"/>
</dbReference>
<dbReference type="Pfam" id="PF22352">
    <property type="entry name" value="K319L-like_PKD"/>
    <property type="match status" value="1"/>
</dbReference>
<feature type="signal peptide" evidence="1">
    <location>
        <begin position="1"/>
        <end position="23"/>
    </location>
</feature>
<reference evidence="2" key="1">
    <citation type="journal article" date="2012" name="J. Bacteriol.">
        <title>Genome sequences of type strains of seven species of the marine bacterium Pseudoalteromonas.</title>
        <authorList>
            <person name="Xie B.B."/>
            <person name="Shu Y.L."/>
            <person name="Qin Q.L."/>
            <person name="Rong J.C."/>
            <person name="Zhang X.Y."/>
            <person name="Chen X.L."/>
            <person name="Shi M."/>
            <person name="He H.L."/>
            <person name="Zhou B.C."/>
            <person name="Zhang Y.Z."/>
        </authorList>
    </citation>
    <scope>NUCLEOTIDE SEQUENCE</scope>
    <source>
        <strain evidence="2">DSM 8771</strain>
    </source>
</reference>
<dbReference type="Gene3D" id="2.60.40.10">
    <property type="entry name" value="Immunoglobulins"/>
    <property type="match status" value="1"/>
</dbReference>
<dbReference type="EMBL" id="AHBZ03000022">
    <property type="protein sequence ID" value="KAF7768868.1"/>
    <property type="molecule type" value="Genomic_DNA"/>
</dbReference>